<dbReference type="AlphaFoldDB" id="A0A165QEN4"/>
<organism evidence="1 2">
    <name type="scientific">Exidia glandulosa HHB12029</name>
    <dbReference type="NCBI Taxonomy" id="1314781"/>
    <lineage>
        <taxon>Eukaryota</taxon>
        <taxon>Fungi</taxon>
        <taxon>Dikarya</taxon>
        <taxon>Basidiomycota</taxon>
        <taxon>Agaricomycotina</taxon>
        <taxon>Agaricomycetes</taxon>
        <taxon>Auriculariales</taxon>
        <taxon>Exidiaceae</taxon>
        <taxon>Exidia</taxon>
    </lineage>
</organism>
<reference evidence="1 2" key="1">
    <citation type="journal article" date="2016" name="Mol. Biol. Evol.">
        <title>Comparative Genomics of Early-Diverging Mushroom-Forming Fungi Provides Insights into the Origins of Lignocellulose Decay Capabilities.</title>
        <authorList>
            <person name="Nagy L.G."/>
            <person name="Riley R."/>
            <person name="Tritt A."/>
            <person name="Adam C."/>
            <person name="Daum C."/>
            <person name="Floudas D."/>
            <person name="Sun H."/>
            <person name="Yadav J.S."/>
            <person name="Pangilinan J."/>
            <person name="Larsson K.H."/>
            <person name="Matsuura K."/>
            <person name="Barry K."/>
            <person name="Labutti K."/>
            <person name="Kuo R."/>
            <person name="Ohm R.A."/>
            <person name="Bhattacharya S.S."/>
            <person name="Shirouzu T."/>
            <person name="Yoshinaga Y."/>
            <person name="Martin F.M."/>
            <person name="Grigoriev I.V."/>
            <person name="Hibbett D.S."/>
        </authorList>
    </citation>
    <scope>NUCLEOTIDE SEQUENCE [LARGE SCALE GENOMIC DNA]</scope>
    <source>
        <strain evidence="1 2">HHB12029</strain>
    </source>
</reference>
<name>A0A165QEN4_EXIGL</name>
<gene>
    <name evidence="1" type="ORF">EXIGLDRAFT_152168</name>
</gene>
<dbReference type="InParanoid" id="A0A165QEN4"/>
<protein>
    <submittedName>
        <fullName evidence="1">Uncharacterized protein</fullName>
    </submittedName>
</protein>
<sequence>MGTLLTLSVLLSSNDTGRTTQSRLAIDTRVSHELRDPTVLAASFPGAGGAKRFEQKPHAAPSRVCASRKLRADRHGSNVPSAVQAFELGGRKSREVLSSLAEAKRSGRQRQFSASLALAAVQFKCVSCFAVMRACISATGSAQDGRPAPRDGQHLLLAAALWRHDYRTPQGRPAFLGQVMTDTTSAWL</sequence>
<evidence type="ECO:0000313" key="1">
    <source>
        <dbReference type="EMBL" id="KZW03497.1"/>
    </source>
</evidence>
<dbReference type="EMBL" id="KV425883">
    <property type="protein sequence ID" value="KZW03497.1"/>
    <property type="molecule type" value="Genomic_DNA"/>
</dbReference>
<evidence type="ECO:0000313" key="2">
    <source>
        <dbReference type="Proteomes" id="UP000077266"/>
    </source>
</evidence>
<accession>A0A165QEN4</accession>
<dbReference type="Proteomes" id="UP000077266">
    <property type="component" value="Unassembled WGS sequence"/>
</dbReference>
<keyword evidence="2" id="KW-1185">Reference proteome</keyword>
<proteinExistence type="predicted"/>